<organism evidence="1">
    <name type="scientific">Mimivirus LCMiAC02</name>
    <dbReference type="NCBI Taxonomy" id="2506609"/>
    <lineage>
        <taxon>Viruses</taxon>
        <taxon>Varidnaviria</taxon>
        <taxon>Bamfordvirae</taxon>
        <taxon>Nucleocytoviricota</taxon>
        <taxon>Megaviricetes</taxon>
        <taxon>Imitervirales</taxon>
        <taxon>Mimiviridae</taxon>
        <taxon>Klosneuvirinae</taxon>
    </lineage>
</organism>
<dbReference type="EMBL" id="MK500421">
    <property type="protein sequence ID" value="QBK89435.1"/>
    <property type="molecule type" value="Genomic_DNA"/>
</dbReference>
<protein>
    <submittedName>
        <fullName evidence="1">Uncharacterized protein</fullName>
    </submittedName>
</protein>
<proteinExistence type="predicted"/>
<accession>A0A4P6VQV9</accession>
<reference evidence="1" key="1">
    <citation type="journal article" date="2019" name="MBio">
        <title>Virus Genomes from Deep Sea Sediments Expand the Ocean Megavirome and Support Independent Origins of Viral Gigantism.</title>
        <authorList>
            <person name="Backstrom D."/>
            <person name="Yutin N."/>
            <person name="Jorgensen S.L."/>
            <person name="Dharamshi J."/>
            <person name="Homa F."/>
            <person name="Zaremba-Niedwiedzka K."/>
            <person name="Spang A."/>
            <person name="Wolf Y.I."/>
            <person name="Koonin E.V."/>
            <person name="Ettema T.J."/>
        </authorList>
    </citation>
    <scope>NUCLEOTIDE SEQUENCE</scope>
</reference>
<evidence type="ECO:0000313" key="1">
    <source>
        <dbReference type="EMBL" id="QBK89435.1"/>
    </source>
</evidence>
<name>A0A4P6VQV9_9VIRU</name>
<sequence>MNDYYKKKYLKYKHKYIKLRYGGEEKRNFSFSYNQGEIDYINEKIDYFIHYTPLENFIKIMKKMLLKPNRPKFGVVFASIILKNFKDGCEPTTFGLDEKIGIMIDKNILFDKDMYYFINPIGEYGTCFSDSIPGPNFKEVLKHKNSKKYIKSLKIKEYLKSNMLHHMYKVYNELFTNKDYCKASIRNTIDGLEYEIGKSGQLYPLNEICFFNNIDLKKYMTAVCLNKEIYKEIKKIIPTNVKIYL</sequence>
<gene>
    <name evidence="1" type="ORF">LCMiAC02_05300</name>
</gene>